<sequence>MSGPESQTESGAKKGAIVWFRRDLRLADHRALRAACDGAARSDGPVWPVFIRDAWVDDLGAAAKQRLEAALEKLSQALEEKGSRLILRSGTSGAVLEQLASETGSAEVHWHRLYDPESRKRDEGVKSALKGRGLGAESHAGQLLNEPWTVETNQGGFYKVYTPFWKAVREREQGDHLNAPGKIPAPDHWPETERLEAWQLRAPMRRGAAIVAQYIHAGEDAARDRMHAFLNEDVDAYGEARDMVAVSGTSQLSDHLALGEISVRDVWNAGRQRMEEGKKGAEAFVKQLVWRDFAHHLMFHTPHILTDNWREGWDEFPWDEDERHDNIKAWKQGRTGIALVDAAMREMYVTGRMHNRARMVAASYLTKHLRVHWRVGLKWFEDCLTDWDPANNAMGWQWVAGSGPDASPYFRVFNPDTQAEKFDPKGSYRRRWIAEGQRNPPDTALSFFEAMPESWALAPGDARPAPIVGLKEGREAALAAYQGLKS</sequence>
<keyword evidence="6" id="KW-0157">Chromophore</keyword>
<keyword evidence="9" id="KW-1185">Reference proteome</keyword>
<protein>
    <submittedName>
        <fullName evidence="8">DNA photolyase family protein</fullName>
    </submittedName>
</protein>
<dbReference type="InterPro" id="IPR005101">
    <property type="entry name" value="Cryptochr/Photolyase_FAD-bd"/>
</dbReference>
<dbReference type="Gene3D" id="1.25.40.80">
    <property type="match status" value="1"/>
</dbReference>
<reference evidence="8" key="2">
    <citation type="submission" date="2023-04" db="EMBL/GenBank/DDBJ databases">
        <title>'Rhodoalgimonas zhirmunskyi' gen. nov., isolated from a red alga.</title>
        <authorList>
            <person name="Nedashkovskaya O.I."/>
            <person name="Otstavnykh N.Y."/>
            <person name="Bystritskaya E.P."/>
            <person name="Balabanova L.A."/>
            <person name="Isaeva M.P."/>
        </authorList>
    </citation>
    <scope>NUCLEOTIDE SEQUENCE</scope>
    <source>
        <strain evidence="8">10Alg 79</strain>
    </source>
</reference>
<dbReference type="Proteomes" id="UP001227162">
    <property type="component" value="Unassembled WGS sequence"/>
</dbReference>
<name>A0AAJ1U898_9RHOB</name>
<organism evidence="8 9">
    <name type="scientific">Rhodalgimonas zhirmunskyi</name>
    <dbReference type="NCBI Taxonomy" id="2964767"/>
    <lineage>
        <taxon>Bacteria</taxon>
        <taxon>Pseudomonadati</taxon>
        <taxon>Pseudomonadota</taxon>
        <taxon>Alphaproteobacteria</taxon>
        <taxon>Rhodobacterales</taxon>
        <taxon>Roseobacteraceae</taxon>
        <taxon>Rhodalgimonas</taxon>
    </lineage>
</organism>
<keyword evidence="2 4" id="KW-0285">Flavoprotein</keyword>
<dbReference type="EMBL" id="JANFFA010000001">
    <property type="protein sequence ID" value="MDQ2092968.1"/>
    <property type="molecule type" value="Genomic_DNA"/>
</dbReference>
<comment type="cofactor">
    <cofactor evidence="4">
        <name>FAD</name>
        <dbReference type="ChEBI" id="CHEBI:57692"/>
    </cofactor>
    <text evidence="4">Binds 1 FAD per subunit.</text>
</comment>
<evidence type="ECO:0000256" key="5">
    <source>
        <dbReference type="PIRSR" id="PIRSR602081-2"/>
    </source>
</evidence>
<dbReference type="Pfam" id="PF03441">
    <property type="entry name" value="FAD_binding_7"/>
    <property type="match status" value="1"/>
</dbReference>
<dbReference type="GO" id="GO:0071949">
    <property type="term" value="F:FAD binding"/>
    <property type="evidence" value="ECO:0007669"/>
    <property type="project" value="TreeGrafter"/>
</dbReference>
<evidence type="ECO:0000256" key="3">
    <source>
        <dbReference type="ARBA" id="ARBA00022827"/>
    </source>
</evidence>
<evidence type="ECO:0000259" key="7">
    <source>
        <dbReference type="PROSITE" id="PS51645"/>
    </source>
</evidence>
<dbReference type="SUPFAM" id="SSF52425">
    <property type="entry name" value="Cryptochrome/photolyase, N-terminal domain"/>
    <property type="match status" value="1"/>
</dbReference>
<evidence type="ECO:0000256" key="4">
    <source>
        <dbReference type="PIRSR" id="PIRSR602081-1"/>
    </source>
</evidence>
<gene>
    <name evidence="8" type="ORF">NOI20_02470</name>
</gene>
<dbReference type="Gene3D" id="3.40.50.620">
    <property type="entry name" value="HUPs"/>
    <property type="match status" value="1"/>
</dbReference>
<comment type="caution">
    <text evidence="8">The sequence shown here is derived from an EMBL/GenBank/DDBJ whole genome shotgun (WGS) entry which is preliminary data.</text>
</comment>
<dbReference type="PANTHER" id="PTHR11455">
    <property type="entry name" value="CRYPTOCHROME"/>
    <property type="match status" value="1"/>
</dbReference>
<evidence type="ECO:0000313" key="9">
    <source>
        <dbReference type="Proteomes" id="UP001227162"/>
    </source>
</evidence>
<feature type="site" description="Electron transfer via tryptophanyl radical" evidence="5">
    <location>
        <position position="396"/>
    </location>
</feature>
<dbReference type="GO" id="GO:0009416">
    <property type="term" value="P:response to light stimulus"/>
    <property type="evidence" value="ECO:0007669"/>
    <property type="project" value="TreeGrafter"/>
</dbReference>
<dbReference type="Gene3D" id="1.10.579.10">
    <property type="entry name" value="DNA Cyclobutane Dipyrimidine Photolyase, subunit A, domain 3"/>
    <property type="match status" value="1"/>
</dbReference>
<dbReference type="GO" id="GO:0003677">
    <property type="term" value="F:DNA binding"/>
    <property type="evidence" value="ECO:0007669"/>
    <property type="project" value="TreeGrafter"/>
</dbReference>
<dbReference type="PROSITE" id="PS51645">
    <property type="entry name" value="PHR_CRY_ALPHA_BETA"/>
    <property type="match status" value="1"/>
</dbReference>
<feature type="domain" description="Photolyase/cryptochrome alpha/beta" evidence="7">
    <location>
        <begin position="14"/>
        <end position="144"/>
    </location>
</feature>
<feature type="site" description="Electron transfer via tryptophanyl radical" evidence="5">
    <location>
        <position position="318"/>
    </location>
</feature>
<dbReference type="InterPro" id="IPR006050">
    <property type="entry name" value="DNA_photolyase_N"/>
</dbReference>
<dbReference type="RefSeq" id="WP_317624575.1">
    <property type="nucleotide sequence ID" value="NZ_JANFFA010000001.1"/>
</dbReference>
<evidence type="ECO:0000313" key="8">
    <source>
        <dbReference type="EMBL" id="MDQ2092968.1"/>
    </source>
</evidence>
<feature type="site" description="Electron transfer via tryptophanyl radical" evidence="5">
    <location>
        <position position="373"/>
    </location>
</feature>
<comment type="cofactor">
    <cofactor evidence="1">
        <name>(6R)-5,10-methylene-5,6,7,8-tetrahydrofolate</name>
        <dbReference type="ChEBI" id="CHEBI:15636"/>
    </cofactor>
</comment>
<dbReference type="Pfam" id="PF00875">
    <property type="entry name" value="DNA_photolyase"/>
    <property type="match status" value="1"/>
</dbReference>
<dbReference type="PRINTS" id="PR00147">
    <property type="entry name" value="DNAPHOTLYASE"/>
</dbReference>
<dbReference type="SUPFAM" id="SSF48173">
    <property type="entry name" value="Cryptochrome/photolyase FAD-binding domain"/>
    <property type="match status" value="1"/>
</dbReference>
<dbReference type="InterPro" id="IPR002081">
    <property type="entry name" value="Cryptochrome/DNA_photolyase_1"/>
</dbReference>
<feature type="binding site" evidence="4">
    <location>
        <position position="237"/>
    </location>
    <ligand>
        <name>FAD</name>
        <dbReference type="ChEBI" id="CHEBI:57692"/>
    </ligand>
</feature>
<reference evidence="8" key="1">
    <citation type="submission" date="2022-07" db="EMBL/GenBank/DDBJ databases">
        <authorList>
            <person name="Otstavnykh N."/>
            <person name="Isaeva M."/>
            <person name="Bystritskaya E."/>
        </authorList>
    </citation>
    <scope>NUCLEOTIDE SEQUENCE</scope>
    <source>
        <strain evidence="8">10Alg 79</strain>
    </source>
</reference>
<feature type="binding site" evidence="4">
    <location>
        <position position="284"/>
    </location>
    <ligand>
        <name>FAD</name>
        <dbReference type="ChEBI" id="CHEBI:57692"/>
    </ligand>
</feature>
<dbReference type="GO" id="GO:0003904">
    <property type="term" value="F:deoxyribodipyrimidine photo-lyase activity"/>
    <property type="evidence" value="ECO:0007669"/>
    <property type="project" value="TreeGrafter"/>
</dbReference>
<evidence type="ECO:0000256" key="1">
    <source>
        <dbReference type="ARBA" id="ARBA00001932"/>
    </source>
</evidence>
<dbReference type="InterPro" id="IPR036134">
    <property type="entry name" value="Crypto/Photolyase_FAD-like_sf"/>
</dbReference>
<accession>A0AAJ1U898</accession>
<dbReference type="PANTHER" id="PTHR11455:SF9">
    <property type="entry name" value="CRYPTOCHROME CIRCADIAN CLOCK 5 ISOFORM X1"/>
    <property type="match status" value="1"/>
</dbReference>
<feature type="binding site" evidence="4">
    <location>
        <begin position="386"/>
        <end position="388"/>
    </location>
    <ligand>
        <name>FAD</name>
        <dbReference type="ChEBI" id="CHEBI:57692"/>
    </ligand>
</feature>
<dbReference type="AlphaFoldDB" id="A0AAJ1U898"/>
<dbReference type="InterPro" id="IPR036155">
    <property type="entry name" value="Crypto/Photolyase_N_sf"/>
</dbReference>
<proteinExistence type="inferred from homology"/>
<evidence type="ECO:0000256" key="2">
    <source>
        <dbReference type="ARBA" id="ARBA00022630"/>
    </source>
</evidence>
<dbReference type="InterPro" id="IPR014729">
    <property type="entry name" value="Rossmann-like_a/b/a_fold"/>
</dbReference>
<feature type="binding site" evidence="4">
    <location>
        <begin position="249"/>
        <end position="253"/>
    </location>
    <ligand>
        <name>FAD</name>
        <dbReference type="ChEBI" id="CHEBI:57692"/>
    </ligand>
</feature>
<keyword evidence="3 4" id="KW-0274">FAD</keyword>
<comment type="similarity">
    <text evidence="6">Belongs to the DNA photolyase family.</text>
</comment>
<evidence type="ECO:0000256" key="6">
    <source>
        <dbReference type="RuleBase" id="RU004182"/>
    </source>
</evidence>